<dbReference type="Proteomes" id="UP001143910">
    <property type="component" value="Unassembled WGS sequence"/>
</dbReference>
<keyword evidence="2" id="KW-1185">Reference proteome</keyword>
<evidence type="ECO:0000313" key="2">
    <source>
        <dbReference type="Proteomes" id="UP001143910"/>
    </source>
</evidence>
<proteinExistence type="predicted"/>
<dbReference type="EMBL" id="JANJQO010000613">
    <property type="protein sequence ID" value="KAJ2976169.1"/>
    <property type="molecule type" value="Genomic_DNA"/>
</dbReference>
<reference evidence="1" key="1">
    <citation type="submission" date="2022-08" db="EMBL/GenBank/DDBJ databases">
        <title>Genome Sequence of Lecanicillium fungicola.</title>
        <authorList>
            <person name="Buettner E."/>
        </authorList>
    </citation>
    <scope>NUCLEOTIDE SEQUENCE</scope>
    <source>
        <strain evidence="1">Babe33</strain>
    </source>
</reference>
<accession>A0ACC1NAT5</accession>
<gene>
    <name evidence="1" type="ORF">NQ176_g5104</name>
</gene>
<organism evidence="1 2">
    <name type="scientific">Zarea fungicola</name>
    <dbReference type="NCBI Taxonomy" id="93591"/>
    <lineage>
        <taxon>Eukaryota</taxon>
        <taxon>Fungi</taxon>
        <taxon>Dikarya</taxon>
        <taxon>Ascomycota</taxon>
        <taxon>Pezizomycotina</taxon>
        <taxon>Sordariomycetes</taxon>
        <taxon>Hypocreomycetidae</taxon>
        <taxon>Hypocreales</taxon>
        <taxon>Cordycipitaceae</taxon>
        <taxon>Zarea</taxon>
    </lineage>
</organism>
<comment type="caution">
    <text evidence="1">The sequence shown here is derived from an EMBL/GenBank/DDBJ whole genome shotgun (WGS) entry which is preliminary data.</text>
</comment>
<evidence type="ECO:0000313" key="1">
    <source>
        <dbReference type="EMBL" id="KAJ2976169.1"/>
    </source>
</evidence>
<protein>
    <submittedName>
        <fullName evidence="1">Uncharacterized protein</fullName>
    </submittedName>
</protein>
<sequence length="1048" mass="117974">MPIIQPEGEPTALPQAAATSHCFSFLWFREKLNITIHVINMEALAAVGLASNILQFIDFGITLVSEAREIHHSVSGTTKEFDNLRELCEYLSRLSLGLIAPTSEDSKRQQFRIQAEDDLAALALKCHSIATQLCQDLSNLSIGESSFPSKFSSIRQALKNTIGKDGVKDLSKRLASCREVLMLCLAAITNQKQTRIMQQLDELRHANLNQVHDHAAMLHRIGQLVQDVHSQAIKIYISKHDDEILVESLFHQLKALNSLSSRKWMLEHNIVESLYYECITVRHESIPDAHANTFDWILDPDLTSSSSTNQPNVTLQRWLTNGSGLYWVSGKPGSGKSTLMKFIADHRQTQAALSDWAGEVECTTVAYYFWSAGTRLQKSIEGLLRSLLFDIFTRRPELMKTAVPDRWNAGIRRPSTLHDSESDHSLSIWTVSEMTRALCALASKDNVSQRFCIFVDGLDEYHGNPLDIIKILESLSQGRNIKLCVSSRPWNIFEDNIGLEPSKKLYIHELTASDIYRYTNSRLQEDINWRDGALIDPRYTKLIHRITDRAQGVFLWVVLVVRSVLEGISDGDSIQMLECRIEAIPQELGPFFRRILSSVSTTHHKRMAMYFRVAQHAPHSLSLMHYSFLDQCIENYASALTAPIQPMDNHDIFFRNRTMMRRLNARCKGLLEAHTIRSETRAYLSQRVTFLHRTVRDYFMTDEMQQFLESILDDYPLNTTMLMSYLAFMKAMPPSGPALLEEAYFYAVKAEVESPDDAISAIDELHGVVIEQGRFHDESEELVKLPVEHGLCAYVSACAADNIIGFQDVTGLLEYAVIGSTDAASDHVDPSKMISMLLGKGGIIDGDLWETYLDRLALLIKETESNANAIARHEDILKLLLPSVGMAVPDSRIGGWSRVMSAIVLKNWSTIPRATMEANVDLITVFLRHGADPNTPFEHLTLWAWLCKQIRINSQGRSTPPGEGSLPAPLSYELPPHMLAKVLELFILAGADLTHRTSLTEADIRTILPQRSANRIIKVMKEHSKAKARAIGWVKWIASFVLGNDASA</sequence>
<name>A0ACC1NAT5_9HYPO</name>